<reference evidence="2" key="1">
    <citation type="submission" date="2020-11" db="EMBL/GenBank/DDBJ databases">
        <title>Carbohydrate-dependent, anaerobic sulfur respiration: A novel catabolism in halophilic archaea.</title>
        <authorList>
            <person name="Sorokin D.Y."/>
            <person name="Messina E."/>
            <person name="Smedile F."/>
            <person name="La Cono V."/>
            <person name="Hallsworth J.E."/>
            <person name="Yakimov M.M."/>
        </authorList>
    </citation>
    <scope>NUCLEOTIDE SEQUENCE</scope>
    <source>
        <strain evidence="2">AArc-S</strain>
    </source>
</reference>
<keyword evidence="1" id="KW-0472">Membrane</keyword>
<evidence type="ECO:0000313" key="3">
    <source>
        <dbReference type="Proteomes" id="UP000663586"/>
    </source>
</evidence>
<dbReference type="AlphaFoldDB" id="A0A897MTS3"/>
<feature type="transmembrane region" description="Helical" evidence="1">
    <location>
        <begin position="35"/>
        <end position="53"/>
    </location>
</feature>
<name>A0A897MTS3_9EURY</name>
<dbReference type="KEGG" id="hara:AArcS_1226"/>
<dbReference type="Proteomes" id="UP000663586">
    <property type="component" value="Chromosome"/>
</dbReference>
<evidence type="ECO:0000256" key="1">
    <source>
        <dbReference type="SAM" id="Phobius"/>
    </source>
</evidence>
<feature type="transmembrane region" description="Helical" evidence="1">
    <location>
        <begin position="65"/>
        <end position="90"/>
    </location>
</feature>
<evidence type="ECO:0000313" key="2">
    <source>
        <dbReference type="EMBL" id="QSG02443.1"/>
    </source>
</evidence>
<accession>A0A897MTS3</accession>
<keyword evidence="1" id="KW-1133">Transmembrane helix</keyword>
<dbReference type="EMBL" id="CP064786">
    <property type="protein sequence ID" value="QSG02443.1"/>
    <property type="molecule type" value="Genomic_DNA"/>
</dbReference>
<keyword evidence="3" id="KW-1185">Reference proteome</keyword>
<protein>
    <submittedName>
        <fullName evidence="2">Uncharacterized protein</fullName>
    </submittedName>
</protein>
<keyword evidence="1" id="KW-0812">Transmembrane</keyword>
<sequence>MKPDRFVTLCFLYAGTVLFAQATLAYGAANRVAAVFQLLTALAVLAAGIIRIRRPKEETDNPAEYGMLAYGMAALCIALTVISVGQLLLIA</sequence>
<proteinExistence type="predicted"/>
<dbReference type="GeneID" id="70684609"/>
<gene>
    <name evidence="2" type="ORF">AArcS_1226</name>
</gene>
<organism evidence="2 3">
    <name type="scientific">Natranaeroarchaeum sulfidigenes</name>
    <dbReference type="NCBI Taxonomy" id="2784880"/>
    <lineage>
        <taxon>Archaea</taxon>
        <taxon>Methanobacteriati</taxon>
        <taxon>Methanobacteriota</taxon>
        <taxon>Stenosarchaea group</taxon>
        <taxon>Halobacteria</taxon>
        <taxon>Halobacteriales</taxon>
        <taxon>Natronoarchaeaceae</taxon>
        <taxon>Natranaeroarchaeum</taxon>
    </lineage>
</organism>
<dbReference type="RefSeq" id="WP_238479591.1">
    <property type="nucleotide sequence ID" value="NZ_CP064786.1"/>
</dbReference>